<evidence type="ECO:0000256" key="1">
    <source>
        <dbReference type="SAM" id="Phobius"/>
    </source>
</evidence>
<dbReference type="GeneID" id="19468885"/>
<proteinExistence type="predicted"/>
<accession>S3CQI3</accession>
<name>S3CQI3_GLAL2</name>
<gene>
    <name evidence="2" type="ORF">GLAREA_09838</name>
</gene>
<keyword evidence="1" id="KW-1133">Transmembrane helix</keyword>
<dbReference type="AlphaFoldDB" id="S3CQI3"/>
<organism evidence="2 3">
    <name type="scientific">Glarea lozoyensis (strain ATCC 20868 / MF5171)</name>
    <dbReference type="NCBI Taxonomy" id="1116229"/>
    <lineage>
        <taxon>Eukaryota</taxon>
        <taxon>Fungi</taxon>
        <taxon>Dikarya</taxon>
        <taxon>Ascomycota</taxon>
        <taxon>Pezizomycotina</taxon>
        <taxon>Leotiomycetes</taxon>
        <taxon>Helotiales</taxon>
        <taxon>Helotiaceae</taxon>
        <taxon>Glarea</taxon>
    </lineage>
</organism>
<evidence type="ECO:0000313" key="3">
    <source>
        <dbReference type="Proteomes" id="UP000016922"/>
    </source>
</evidence>
<evidence type="ECO:0000313" key="2">
    <source>
        <dbReference type="EMBL" id="EPE28717.1"/>
    </source>
</evidence>
<sequence>MALHPNSTIALIIVFAFIFCVGLGFLSYKALQNCAQTAYVLFHMADLKEEEGAATATAG</sequence>
<keyword evidence="1" id="KW-0472">Membrane</keyword>
<feature type="transmembrane region" description="Helical" evidence="1">
    <location>
        <begin position="6"/>
        <end position="26"/>
    </location>
</feature>
<protein>
    <submittedName>
        <fullName evidence="2">Uncharacterized protein</fullName>
    </submittedName>
</protein>
<keyword evidence="1" id="KW-0812">Transmembrane</keyword>
<dbReference type="Proteomes" id="UP000016922">
    <property type="component" value="Unassembled WGS sequence"/>
</dbReference>
<dbReference type="KEGG" id="glz:GLAREA_09838"/>
<dbReference type="RefSeq" id="XP_008084625.1">
    <property type="nucleotide sequence ID" value="XM_008086434.1"/>
</dbReference>
<dbReference type="HOGENOM" id="CLU_2960957_0_0_1"/>
<dbReference type="EMBL" id="KE145368">
    <property type="protein sequence ID" value="EPE28717.1"/>
    <property type="molecule type" value="Genomic_DNA"/>
</dbReference>
<keyword evidence="3" id="KW-1185">Reference proteome</keyword>
<reference evidence="2 3" key="1">
    <citation type="journal article" date="2013" name="BMC Genomics">
        <title>Genomics-driven discovery of the pneumocandin biosynthetic gene cluster in the fungus Glarea lozoyensis.</title>
        <authorList>
            <person name="Chen L."/>
            <person name="Yue Q."/>
            <person name="Zhang X."/>
            <person name="Xiang M."/>
            <person name="Wang C."/>
            <person name="Li S."/>
            <person name="Che Y."/>
            <person name="Ortiz-Lopez F.J."/>
            <person name="Bills G.F."/>
            <person name="Liu X."/>
            <person name="An Z."/>
        </authorList>
    </citation>
    <scope>NUCLEOTIDE SEQUENCE [LARGE SCALE GENOMIC DNA]</scope>
    <source>
        <strain evidence="3">ATCC 20868 / MF5171</strain>
    </source>
</reference>